<proteinExistence type="inferred from homology"/>
<evidence type="ECO:0000256" key="5">
    <source>
        <dbReference type="ARBA" id="ARBA00023136"/>
    </source>
</evidence>
<dbReference type="SUPFAM" id="SSF103481">
    <property type="entry name" value="Multidrug resistance efflux transporter EmrE"/>
    <property type="match status" value="2"/>
</dbReference>
<organism evidence="8 9">
    <name type="scientific">Corynebacterium striatum</name>
    <dbReference type="NCBI Taxonomy" id="43770"/>
    <lineage>
        <taxon>Bacteria</taxon>
        <taxon>Bacillati</taxon>
        <taxon>Actinomycetota</taxon>
        <taxon>Actinomycetes</taxon>
        <taxon>Mycobacteriales</taxon>
        <taxon>Corynebacteriaceae</taxon>
        <taxon>Corynebacterium</taxon>
    </lineage>
</organism>
<protein>
    <recommendedName>
        <fullName evidence="7">EamA domain-containing protein</fullName>
    </recommendedName>
</protein>
<keyword evidence="3 6" id="KW-0812">Transmembrane</keyword>
<feature type="transmembrane region" description="Helical" evidence="6">
    <location>
        <begin position="149"/>
        <end position="167"/>
    </location>
</feature>
<dbReference type="Pfam" id="PF00892">
    <property type="entry name" value="EamA"/>
    <property type="match status" value="1"/>
</dbReference>
<gene>
    <name evidence="8" type="ORF">Cst04h_11010</name>
</gene>
<accession>A0ABC9ZLV1</accession>
<dbReference type="InterPro" id="IPR037185">
    <property type="entry name" value="EmrE-like"/>
</dbReference>
<feature type="transmembrane region" description="Helical" evidence="6">
    <location>
        <begin position="72"/>
        <end position="92"/>
    </location>
</feature>
<evidence type="ECO:0000313" key="8">
    <source>
        <dbReference type="EMBL" id="GEA42931.1"/>
    </source>
</evidence>
<feature type="transmembrane region" description="Helical" evidence="6">
    <location>
        <begin position="179"/>
        <end position="196"/>
    </location>
</feature>
<feature type="transmembrane region" description="Helical" evidence="6">
    <location>
        <begin position="265"/>
        <end position="286"/>
    </location>
</feature>
<sequence length="309" mass="32351">MPLPHNMGMTNPLAILCVIGSCISLQLGAALAVQLFDDGGTWGTAALRLLMAAAVLLLISRPKVRTWGREQWLTAAALGLSLGMMNGFFYAAIARIPIGPAVTIEFIGPLLLAAFLSRSLRDAVCVALAVFGLGLLGWDSLTGEPLDPIGVGLVLVAGACWVAYILASKKAGSLFSGQDGLAVALAIGGIALLPMGGQGAVVLVSDSYLLLLAFGTGLLASLIPYSLEITALRSLNPNVFSILVALEPVFAAFFGWLLLSQNLSPLKLLAIALVIMASVLQTMVPARGTKPKLRRVPWKARRRSRAKVG</sequence>
<evidence type="ECO:0000256" key="4">
    <source>
        <dbReference type="ARBA" id="ARBA00022989"/>
    </source>
</evidence>
<comment type="caution">
    <text evidence="8">The sequence shown here is derived from an EMBL/GenBank/DDBJ whole genome shotgun (WGS) entry which is preliminary data.</text>
</comment>
<dbReference type="InterPro" id="IPR050638">
    <property type="entry name" value="AA-Vitamin_Transporters"/>
</dbReference>
<keyword evidence="4 6" id="KW-1133">Transmembrane helix</keyword>
<dbReference type="GO" id="GO:0016020">
    <property type="term" value="C:membrane"/>
    <property type="evidence" value="ECO:0007669"/>
    <property type="project" value="UniProtKB-SubCell"/>
</dbReference>
<comment type="subcellular location">
    <subcellularLocation>
        <location evidence="1">Membrane</location>
        <topology evidence="1">Multi-pass membrane protein</topology>
    </subcellularLocation>
</comment>
<evidence type="ECO:0000256" key="3">
    <source>
        <dbReference type="ARBA" id="ARBA00022692"/>
    </source>
</evidence>
<feature type="transmembrane region" description="Helical" evidence="6">
    <location>
        <begin position="42"/>
        <end position="60"/>
    </location>
</feature>
<evidence type="ECO:0000256" key="2">
    <source>
        <dbReference type="ARBA" id="ARBA00007362"/>
    </source>
</evidence>
<comment type="similarity">
    <text evidence="2">Belongs to the EamA transporter family.</text>
</comment>
<dbReference type="Proteomes" id="UP000315234">
    <property type="component" value="Unassembled WGS sequence"/>
</dbReference>
<dbReference type="EMBL" id="BJLD01000001">
    <property type="protein sequence ID" value="GEA42931.1"/>
    <property type="molecule type" value="Genomic_DNA"/>
</dbReference>
<evidence type="ECO:0000313" key="9">
    <source>
        <dbReference type="Proteomes" id="UP000315234"/>
    </source>
</evidence>
<dbReference type="PANTHER" id="PTHR32322:SF2">
    <property type="entry name" value="EAMA DOMAIN-CONTAINING PROTEIN"/>
    <property type="match status" value="1"/>
</dbReference>
<name>A0ABC9ZLV1_CORST</name>
<evidence type="ECO:0000256" key="6">
    <source>
        <dbReference type="SAM" id="Phobius"/>
    </source>
</evidence>
<feature type="transmembrane region" description="Helical" evidence="6">
    <location>
        <begin position="98"/>
        <end position="116"/>
    </location>
</feature>
<feature type="transmembrane region" description="Helical" evidence="6">
    <location>
        <begin position="239"/>
        <end position="259"/>
    </location>
</feature>
<evidence type="ECO:0000256" key="1">
    <source>
        <dbReference type="ARBA" id="ARBA00004141"/>
    </source>
</evidence>
<feature type="transmembrane region" description="Helical" evidence="6">
    <location>
        <begin position="123"/>
        <end position="143"/>
    </location>
</feature>
<feature type="domain" description="EamA" evidence="7">
    <location>
        <begin position="149"/>
        <end position="280"/>
    </location>
</feature>
<dbReference type="InterPro" id="IPR000620">
    <property type="entry name" value="EamA_dom"/>
</dbReference>
<evidence type="ECO:0000259" key="7">
    <source>
        <dbReference type="Pfam" id="PF00892"/>
    </source>
</evidence>
<reference evidence="8 9" key="1">
    <citation type="submission" date="2019-06" db="EMBL/GenBank/DDBJ databases">
        <title>Draft genome sequence of Corynebacterium striatum NBRC 15291.</title>
        <authorList>
            <person name="Miura T."/>
            <person name="Furukawa M."/>
            <person name="Shimamura M."/>
            <person name="Ohyama Y."/>
            <person name="Yamazoe A."/>
            <person name="Kawasaki H."/>
        </authorList>
    </citation>
    <scope>NUCLEOTIDE SEQUENCE [LARGE SCALE GENOMIC DNA]</scope>
    <source>
        <strain evidence="8 9">NBRC 15291</strain>
    </source>
</reference>
<keyword evidence="5 6" id="KW-0472">Membrane</keyword>
<dbReference type="AlphaFoldDB" id="A0ABC9ZLV1"/>
<dbReference type="PANTHER" id="PTHR32322">
    <property type="entry name" value="INNER MEMBRANE TRANSPORTER"/>
    <property type="match status" value="1"/>
</dbReference>
<feature type="transmembrane region" description="Helical" evidence="6">
    <location>
        <begin position="208"/>
        <end position="227"/>
    </location>
</feature>